<reference evidence="1" key="1">
    <citation type="submission" date="2020-05" db="EMBL/GenBank/DDBJ databases">
        <title>WGS assembly of Panicum virgatum.</title>
        <authorList>
            <person name="Lovell J.T."/>
            <person name="Jenkins J."/>
            <person name="Shu S."/>
            <person name="Juenger T.E."/>
            <person name="Schmutz J."/>
        </authorList>
    </citation>
    <scope>NUCLEOTIDE SEQUENCE</scope>
    <source>
        <strain evidence="1">AP13</strain>
    </source>
</reference>
<dbReference type="AlphaFoldDB" id="A0A8T0WWA7"/>
<dbReference type="EMBL" id="CM029038">
    <property type="protein sequence ID" value="KAG2649926.1"/>
    <property type="molecule type" value="Genomic_DNA"/>
</dbReference>
<evidence type="ECO:0000313" key="2">
    <source>
        <dbReference type="Proteomes" id="UP000823388"/>
    </source>
</evidence>
<gene>
    <name evidence="1" type="ORF">PVAP13_1NG145757</name>
</gene>
<comment type="caution">
    <text evidence="1">The sequence shown here is derived from an EMBL/GenBank/DDBJ whole genome shotgun (WGS) entry which is preliminary data.</text>
</comment>
<name>A0A8T0WWA7_PANVG</name>
<sequence>MEAIVLVWPTTTKLFCCGSHVTYLYHISVLVTQSYEGCSVKVVLSQIVIFINNMLPWWYMWRGVAKPLCRGDALLLQVHFLLSIFCDCWFSNNSAICLRET</sequence>
<keyword evidence="2" id="KW-1185">Reference proteome</keyword>
<evidence type="ECO:0000313" key="1">
    <source>
        <dbReference type="EMBL" id="KAG2649926.1"/>
    </source>
</evidence>
<protein>
    <submittedName>
        <fullName evidence="1">Uncharacterized protein</fullName>
    </submittedName>
</protein>
<organism evidence="1 2">
    <name type="scientific">Panicum virgatum</name>
    <name type="common">Blackwell switchgrass</name>
    <dbReference type="NCBI Taxonomy" id="38727"/>
    <lineage>
        <taxon>Eukaryota</taxon>
        <taxon>Viridiplantae</taxon>
        <taxon>Streptophyta</taxon>
        <taxon>Embryophyta</taxon>
        <taxon>Tracheophyta</taxon>
        <taxon>Spermatophyta</taxon>
        <taxon>Magnoliopsida</taxon>
        <taxon>Liliopsida</taxon>
        <taxon>Poales</taxon>
        <taxon>Poaceae</taxon>
        <taxon>PACMAD clade</taxon>
        <taxon>Panicoideae</taxon>
        <taxon>Panicodae</taxon>
        <taxon>Paniceae</taxon>
        <taxon>Panicinae</taxon>
        <taxon>Panicum</taxon>
        <taxon>Panicum sect. Hiantes</taxon>
    </lineage>
</organism>
<dbReference type="Proteomes" id="UP000823388">
    <property type="component" value="Chromosome 1N"/>
</dbReference>
<accession>A0A8T0WWA7</accession>
<proteinExistence type="predicted"/>